<dbReference type="OrthoDB" id="430630at2759"/>
<dbReference type="GO" id="GO:0046872">
    <property type="term" value="F:metal ion binding"/>
    <property type="evidence" value="ECO:0007669"/>
    <property type="project" value="UniProtKB-KW"/>
</dbReference>
<dbReference type="AlphaFoldDB" id="G0R522"/>
<keyword evidence="2" id="KW-0479">Metal-binding</keyword>
<name>G0R522_ICHMU</name>
<dbReference type="OMA" id="IWNIREL"/>
<dbReference type="GeneID" id="14903481"/>
<dbReference type="RefSeq" id="XP_004024334.1">
    <property type="nucleotide sequence ID" value="XM_004024285.1"/>
</dbReference>
<dbReference type="Pfam" id="PF01557">
    <property type="entry name" value="FAA_hydrolase"/>
    <property type="match status" value="1"/>
</dbReference>
<dbReference type="Proteomes" id="UP000008983">
    <property type="component" value="Unassembled WGS sequence"/>
</dbReference>
<reference evidence="4 5" key="1">
    <citation type="submission" date="2011-07" db="EMBL/GenBank/DDBJ databases">
        <authorList>
            <person name="Coyne R."/>
            <person name="Brami D."/>
            <person name="Johnson J."/>
            <person name="Hostetler J."/>
            <person name="Hannick L."/>
            <person name="Clark T."/>
            <person name="Cassidy-Hanley D."/>
            <person name="Inman J."/>
        </authorList>
    </citation>
    <scope>NUCLEOTIDE SEQUENCE [LARGE SCALE GENOMIC DNA]</scope>
    <source>
        <strain evidence="4 5">G5</strain>
    </source>
</reference>
<evidence type="ECO:0000313" key="5">
    <source>
        <dbReference type="Proteomes" id="UP000008983"/>
    </source>
</evidence>
<evidence type="ECO:0000259" key="3">
    <source>
        <dbReference type="Pfam" id="PF01557"/>
    </source>
</evidence>
<keyword evidence="5" id="KW-1185">Reference proteome</keyword>
<dbReference type="GO" id="GO:0005739">
    <property type="term" value="C:mitochondrion"/>
    <property type="evidence" value="ECO:0007669"/>
    <property type="project" value="TreeGrafter"/>
</dbReference>
<dbReference type="eggNOG" id="KOG1535">
    <property type="taxonomic scope" value="Eukaryota"/>
</dbReference>
<dbReference type="InParanoid" id="G0R522"/>
<evidence type="ECO:0000313" key="4">
    <source>
        <dbReference type="EMBL" id="EGR27424.1"/>
    </source>
</evidence>
<dbReference type="STRING" id="857967.G0R522"/>
<sequence length="184" mass="20940">SIIQPKKGQKVTFFTQNEVHHEIELGFMINTELYNKDITKSGNWQDYIAGYFLALDLTDRDYQWFLKKNSLPWDLAKGQNNFLPLSTFVSKTQIRDPYSLILDLQINGKTVQKDSTGNMHFKIDQQISFAIKFMTLNQGDLFLTGTPSGVGPIKNGDEVFAQLLDGDKVLAQIHFFAEIVKSSL</sequence>
<dbReference type="PANTHER" id="PTHR11820:SF7">
    <property type="entry name" value="ACYLPYRUVASE FAHD1, MITOCHONDRIAL"/>
    <property type="match status" value="1"/>
</dbReference>
<dbReference type="PANTHER" id="PTHR11820">
    <property type="entry name" value="ACYLPYRUVASE"/>
    <property type="match status" value="1"/>
</dbReference>
<evidence type="ECO:0000256" key="2">
    <source>
        <dbReference type="ARBA" id="ARBA00022723"/>
    </source>
</evidence>
<gene>
    <name evidence="4" type="ORF">IMG5_196060</name>
</gene>
<dbReference type="GO" id="GO:0018773">
    <property type="term" value="F:acetylpyruvate hydrolase activity"/>
    <property type="evidence" value="ECO:0007669"/>
    <property type="project" value="TreeGrafter"/>
</dbReference>
<proteinExistence type="inferred from homology"/>
<dbReference type="InterPro" id="IPR036663">
    <property type="entry name" value="Fumarylacetoacetase_C_sf"/>
</dbReference>
<accession>G0R522</accession>
<dbReference type="SUPFAM" id="SSF56529">
    <property type="entry name" value="FAH"/>
    <property type="match status" value="1"/>
</dbReference>
<organism evidence="4 5">
    <name type="scientific">Ichthyophthirius multifiliis</name>
    <name type="common">White spot disease agent</name>
    <name type="synonym">Ich</name>
    <dbReference type="NCBI Taxonomy" id="5932"/>
    <lineage>
        <taxon>Eukaryota</taxon>
        <taxon>Sar</taxon>
        <taxon>Alveolata</taxon>
        <taxon>Ciliophora</taxon>
        <taxon>Intramacronucleata</taxon>
        <taxon>Oligohymenophorea</taxon>
        <taxon>Hymenostomatida</taxon>
        <taxon>Ophryoglenina</taxon>
        <taxon>Ichthyophthirius</taxon>
    </lineage>
</organism>
<dbReference type="Gene3D" id="3.90.850.10">
    <property type="entry name" value="Fumarylacetoacetase-like, C-terminal domain"/>
    <property type="match status" value="1"/>
</dbReference>
<dbReference type="InterPro" id="IPR011234">
    <property type="entry name" value="Fumarylacetoacetase-like_C"/>
</dbReference>
<feature type="domain" description="Fumarylacetoacetase-like C-terminal" evidence="3">
    <location>
        <begin position="16"/>
        <end position="173"/>
    </location>
</feature>
<dbReference type="EMBL" id="GL984360">
    <property type="protein sequence ID" value="EGR27424.1"/>
    <property type="molecule type" value="Genomic_DNA"/>
</dbReference>
<comment type="similarity">
    <text evidence="1">Belongs to the FAH family.</text>
</comment>
<evidence type="ECO:0000256" key="1">
    <source>
        <dbReference type="ARBA" id="ARBA00010211"/>
    </source>
</evidence>
<protein>
    <recommendedName>
        <fullName evidence="3">Fumarylacetoacetase-like C-terminal domain-containing protein</fullName>
    </recommendedName>
</protein>
<feature type="non-terminal residue" evidence="4">
    <location>
        <position position="1"/>
    </location>
</feature>